<reference evidence="1 2" key="1">
    <citation type="submission" date="2014-06" db="EMBL/GenBank/DDBJ databases">
        <title>The draft genome sequence of Idiomarina salinarum ISL-52.</title>
        <authorList>
            <person name="Du J."/>
            <person name="Shao Z."/>
        </authorList>
    </citation>
    <scope>NUCLEOTIDE SEQUENCE [LARGE SCALE GENOMIC DNA]</scope>
    <source>
        <strain evidence="1 2">ISL-52</strain>
    </source>
</reference>
<keyword evidence="2" id="KW-1185">Reference proteome</keyword>
<proteinExistence type="predicted"/>
<dbReference type="OrthoDB" id="7531258at2"/>
<evidence type="ECO:0000313" key="2">
    <source>
        <dbReference type="Proteomes" id="UP000054363"/>
    </source>
</evidence>
<gene>
    <name evidence="1" type="ORF">IDSA_05515</name>
</gene>
<evidence type="ECO:0000313" key="1">
    <source>
        <dbReference type="EMBL" id="KFZ32123.1"/>
    </source>
</evidence>
<dbReference type="Pfam" id="PF18928">
    <property type="entry name" value="DUF5677"/>
    <property type="match status" value="1"/>
</dbReference>
<dbReference type="EMBL" id="JPER01000001">
    <property type="protein sequence ID" value="KFZ32123.1"/>
    <property type="molecule type" value="Genomic_DNA"/>
</dbReference>
<sequence length="347" mass="39235">MFEEIIKNVKEQLDESSEPYELSELLERSSLHLYELINASEDENLKELNLVFEEFNKRNYLRWKDGFQKLEMLRQISIEAGMEFQKHFLSIPEYETDPLLGVLMRQHANACRITGEIILLLKGGYPDGALARWRSLFEISVTSLVINKYGRDAAEDYVRHGKVKAVEGMEEYQKTAKDMNLQPYDGSEISAAIALKEQISGGESHFHWASKYAGFSKLEKLREDVGLGKWSHNYKLASRNVHANYSEMLSLFAMSEAKQDILLVGQSNSGMVEPAHMTAITLAQITSAFLTAHIHEDNELDYTTSTLFLMLIQRYVDAVGESFLKCSAKSQTQSKKPLNTDAASGAG</sequence>
<dbReference type="InterPro" id="IPR043733">
    <property type="entry name" value="DUF5677"/>
</dbReference>
<comment type="caution">
    <text evidence="1">The sequence shown here is derived from an EMBL/GenBank/DDBJ whole genome shotgun (WGS) entry which is preliminary data.</text>
</comment>
<accession>A0A094LB53</accession>
<name>A0A094LB53_9GAMM</name>
<protein>
    <submittedName>
        <fullName evidence="1">Uncharacterized protein</fullName>
    </submittedName>
</protein>
<dbReference type="AlphaFoldDB" id="A0A094LB53"/>
<dbReference type="eggNOG" id="ENOG502ZAJK">
    <property type="taxonomic scope" value="Bacteria"/>
</dbReference>
<organism evidence="1 2">
    <name type="scientific">Pseudidiomarina salinarum</name>
    <dbReference type="NCBI Taxonomy" id="435908"/>
    <lineage>
        <taxon>Bacteria</taxon>
        <taxon>Pseudomonadati</taxon>
        <taxon>Pseudomonadota</taxon>
        <taxon>Gammaproteobacteria</taxon>
        <taxon>Alteromonadales</taxon>
        <taxon>Idiomarinaceae</taxon>
        <taxon>Pseudidiomarina</taxon>
    </lineage>
</organism>
<dbReference type="RefSeq" id="WP_034774847.1">
    <property type="nucleotide sequence ID" value="NZ_JPER01000001.1"/>
</dbReference>
<dbReference type="Proteomes" id="UP000054363">
    <property type="component" value="Unassembled WGS sequence"/>
</dbReference>